<evidence type="ECO:0000256" key="5">
    <source>
        <dbReference type="ARBA" id="ARBA00022729"/>
    </source>
</evidence>
<reference evidence="11" key="2">
    <citation type="submission" date="2020-09" db="EMBL/GenBank/DDBJ databases">
        <authorList>
            <person name="Sun Q."/>
            <person name="Zhou Y."/>
        </authorList>
    </citation>
    <scope>NUCLEOTIDE SEQUENCE</scope>
    <source>
        <strain evidence="11">CGMCC 1.12360</strain>
    </source>
</reference>
<sequence>MKKFILFLVLIFLLAGCSEDRITPTERFDEFAKLWEEGKFADLYSFFSSDAKSEYPKEESIERLEKIYHDLDIHDVEITYEKLSEEDVDAAFEKGKATVPFQVKMETMAGPITFVYHAPMQLEGEEEETQNWYVQWDPGFIFPDLKDGGKINITTVQPERGEILDRNQMPLALNDIIYEVGVVPEKMSDSSKGKLSELLGMSEEKIDSALNASWVQPDYFVPLKKVISNELVNQLLQVDGVMVNETEGRIYPEGEAAAHLVGYLRQVTAEDLEKDEEGKYSPNDMIGARGLEQLFDDVLRGEQGVKITIAKDDGEEVILAEKPVKHGEDVMVTIDVNIQEKIFNAYEGDAGTAAAIDPKTGETLALVSSPAFDPNEIMYGTDANMWKRLEEDEQLPLINRFASTFIPGSIIKPITAAIGLKNGTLDPDEGRSIEGLTWSKGDEWGDYKVTRVSTSSGPVDLTDALARSDNIYFAMEALEIGPKAFTDGLTEFGFGEEMPFEYPIAASSIANEGSIKDEILLSDSSFGQGELQVSALHAAMMYTAFLNDGNMLKPTILTSEETGQVWKENIMTKEHAKLIQEGLRAVVTDGTARGAKNADFPISAKTGTAELKQKEDEAGAENSWMVAYPTEDQDIMLAMMIENTHEKEAGYIVTKTTEILEEVKK</sequence>
<dbReference type="Gene3D" id="3.90.1310.10">
    <property type="entry name" value="Penicillin-binding protein 2a (Domain 2)"/>
    <property type="match status" value="1"/>
</dbReference>
<evidence type="ECO:0000256" key="6">
    <source>
        <dbReference type="ARBA" id="ARBA00023136"/>
    </source>
</evidence>
<protein>
    <recommendedName>
        <fullName evidence="4">serine-type D-Ala-D-Ala carboxypeptidase</fullName>
        <ecNumber evidence="4">3.4.16.4</ecNumber>
    </recommendedName>
</protein>
<name>A0A8J2ZSD4_9BACI</name>
<dbReference type="UniPathway" id="UPA00219"/>
<dbReference type="Proteomes" id="UP000602050">
    <property type="component" value="Unassembled WGS sequence"/>
</dbReference>
<evidence type="ECO:0000313" key="12">
    <source>
        <dbReference type="Proteomes" id="UP000602050"/>
    </source>
</evidence>
<dbReference type="GO" id="GO:0009002">
    <property type="term" value="F:serine-type D-Ala-D-Ala carboxypeptidase activity"/>
    <property type="evidence" value="ECO:0007669"/>
    <property type="project" value="UniProtKB-EC"/>
</dbReference>
<feature type="domain" description="Penicillin-binding protein dimerisation" evidence="9">
    <location>
        <begin position="156"/>
        <end position="316"/>
    </location>
</feature>
<comment type="catalytic activity">
    <reaction evidence="7">
        <text>Preferential cleavage: (Ac)2-L-Lys-D-Ala-|-D-Ala. Also transpeptidation of peptidyl-alanyl moieties that are N-acyl substituents of D-alanine.</text>
        <dbReference type="EC" id="3.4.16.4"/>
    </reaction>
</comment>
<organism evidence="11 12">
    <name type="scientific">Compostibacillus humi</name>
    <dbReference type="NCBI Taxonomy" id="1245525"/>
    <lineage>
        <taxon>Bacteria</taxon>
        <taxon>Bacillati</taxon>
        <taxon>Bacillota</taxon>
        <taxon>Bacilli</taxon>
        <taxon>Bacillales</taxon>
        <taxon>Bacillaceae</taxon>
        <taxon>Compostibacillus</taxon>
    </lineage>
</organism>
<dbReference type="EMBL" id="BMEV01000018">
    <property type="protein sequence ID" value="GGH74163.1"/>
    <property type="molecule type" value="Genomic_DNA"/>
</dbReference>
<dbReference type="Gene3D" id="3.30.1390.30">
    <property type="entry name" value="Penicillin-binding protein 2a, domain 3"/>
    <property type="match status" value="1"/>
</dbReference>
<dbReference type="InterPro" id="IPR012640">
    <property type="entry name" value="Membr_lipoprot_lipid_attach_CS"/>
</dbReference>
<gene>
    <name evidence="11" type="primary">pbpC</name>
    <name evidence="11" type="ORF">GCM10010978_12750</name>
</gene>
<dbReference type="RefSeq" id="WP_188391554.1">
    <property type="nucleotide sequence ID" value="NZ_BMEV01000018.1"/>
</dbReference>
<dbReference type="SUPFAM" id="SSF54427">
    <property type="entry name" value="NTF2-like"/>
    <property type="match status" value="1"/>
</dbReference>
<keyword evidence="5" id="KW-0732">Signal</keyword>
<evidence type="ECO:0000313" key="11">
    <source>
        <dbReference type="EMBL" id="GGH74163.1"/>
    </source>
</evidence>
<dbReference type="PANTHER" id="PTHR30627:SF25">
    <property type="entry name" value="PENICILLIN-BINDING PROTEIN 3"/>
    <property type="match status" value="1"/>
</dbReference>
<comment type="pathway">
    <text evidence="2">Cell wall biogenesis; peptidoglycan biosynthesis.</text>
</comment>
<dbReference type="Pfam" id="PF03717">
    <property type="entry name" value="PBP_dimer"/>
    <property type="match status" value="1"/>
</dbReference>
<evidence type="ECO:0000256" key="1">
    <source>
        <dbReference type="ARBA" id="ARBA00004370"/>
    </source>
</evidence>
<dbReference type="InterPro" id="IPR012338">
    <property type="entry name" value="Beta-lactam/transpept-like"/>
</dbReference>
<dbReference type="PANTHER" id="PTHR30627">
    <property type="entry name" value="PEPTIDOGLYCAN D,D-TRANSPEPTIDASE"/>
    <property type="match status" value="1"/>
</dbReference>
<keyword evidence="12" id="KW-1185">Reference proteome</keyword>
<dbReference type="Pfam" id="PF00905">
    <property type="entry name" value="Transpeptidase"/>
    <property type="match status" value="1"/>
</dbReference>
<dbReference type="InterPro" id="IPR050515">
    <property type="entry name" value="Beta-lactam/transpept"/>
</dbReference>
<accession>A0A8J2ZSD4</accession>
<dbReference type="PROSITE" id="PS51257">
    <property type="entry name" value="PROKAR_LIPOPROTEIN"/>
    <property type="match status" value="1"/>
</dbReference>
<feature type="domain" description="Penicillin-binding protein transpeptidase" evidence="8">
    <location>
        <begin position="351"/>
        <end position="654"/>
    </location>
</feature>
<dbReference type="InterPro" id="IPR007887">
    <property type="entry name" value="MecA_N"/>
</dbReference>
<dbReference type="GO" id="GO:0071555">
    <property type="term" value="P:cell wall organization"/>
    <property type="evidence" value="ECO:0007669"/>
    <property type="project" value="TreeGrafter"/>
</dbReference>
<dbReference type="Pfam" id="PF05223">
    <property type="entry name" value="MecA_N"/>
    <property type="match status" value="1"/>
</dbReference>
<dbReference type="Gene3D" id="3.40.710.10">
    <property type="entry name" value="DD-peptidase/beta-lactamase superfamily"/>
    <property type="match status" value="1"/>
</dbReference>
<evidence type="ECO:0000256" key="4">
    <source>
        <dbReference type="ARBA" id="ARBA00012448"/>
    </source>
</evidence>
<dbReference type="SUPFAM" id="SSF56601">
    <property type="entry name" value="beta-lactamase/transpeptidase-like"/>
    <property type="match status" value="1"/>
</dbReference>
<comment type="subcellular location">
    <subcellularLocation>
        <location evidence="1">Membrane</location>
    </subcellularLocation>
</comment>
<dbReference type="InterPro" id="IPR005311">
    <property type="entry name" value="PBP_dimer"/>
</dbReference>
<feature type="domain" description="NTF2-like N-terminal transpeptidase" evidence="10">
    <location>
        <begin position="23"/>
        <end position="148"/>
    </location>
</feature>
<dbReference type="InterPro" id="IPR036138">
    <property type="entry name" value="PBP_dimer_sf"/>
</dbReference>
<dbReference type="GO" id="GO:0009252">
    <property type="term" value="P:peptidoglycan biosynthetic process"/>
    <property type="evidence" value="ECO:0007669"/>
    <property type="project" value="UniProtKB-UniPathway"/>
</dbReference>
<dbReference type="SUPFAM" id="SSF56519">
    <property type="entry name" value="Penicillin binding protein dimerisation domain"/>
    <property type="match status" value="1"/>
</dbReference>
<comment type="caution">
    <text evidence="11">The sequence shown here is derived from an EMBL/GenBank/DDBJ whole genome shotgun (WGS) entry which is preliminary data.</text>
</comment>
<dbReference type="GO" id="GO:0071972">
    <property type="term" value="F:peptidoglycan L,D-transpeptidase activity"/>
    <property type="evidence" value="ECO:0007669"/>
    <property type="project" value="TreeGrafter"/>
</dbReference>
<dbReference type="Pfam" id="PF08139">
    <property type="entry name" value="LPAM_1"/>
    <property type="match status" value="1"/>
</dbReference>
<dbReference type="GO" id="GO:0046677">
    <property type="term" value="P:response to antibiotic"/>
    <property type="evidence" value="ECO:0007669"/>
    <property type="project" value="InterPro"/>
</dbReference>
<dbReference type="GO" id="GO:0008658">
    <property type="term" value="F:penicillin binding"/>
    <property type="evidence" value="ECO:0007669"/>
    <property type="project" value="InterPro"/>
</dbReference>
<dbReference type="Gene3D" id="3.10.450.100">
    <property type="entry name" value="NTF2-like, domain 1"/>
    <property type="match status" value="1"/>
</dbReference>
<evidence type="ECO:0000256" key="2">
    <source>
        <dbReference type="ARBA" id="ARBA00004752"/>
    </source>
</evidence>
<proteinExistence type="inferred from homology"/>
<dbReference type="GO" id="GO:0005886">
    <property type="term" value="C:plasma membrane"/>
    <property type="evidence" value="ECO:0007669"/>
    <property type="project" value="TreeGrafter"/>
</dbReference>
<dbReference type="AlphaFoldDB" id="A0A8J2ZSD4"/>
<dbReference type="InterPro" id="IPR001460">
    <property type="entry name" value="PCN-bd_Tpept"/>
</dbReference>
<reference evidence="11" key="1">
    <citation type="journal article" date="2014" name="Int. J. Syst. Evol. Microbiol.">
        <title>Complete genome sequence of Corynebacterium casei LMG S-19264T (=DSM 44701T), isolated from a smear-ripened cheese.</title>
        <authorList>
            <consortium name="US DOE Joint Genome Institute (JGI-PGF)"/>
            <person name="Walter F."/>
            <person name="Albersmeier A."/>
            <person name="Kalinowski J."/>
            <person name="Ruckert C."/>
        </authorList>
    </citation>
    <scope>NUCLEOTIDE SEQUENCE</scope>
    <source>
        <strain evidence="11">CGMCC 1.12360</strain>
    </source>
</reference>
<evidence type="ECO:0000256" key="3">
    <source>
        <dbReference type="ARBA" id="ARBA00007171"/>
    </source>
</evidence>
<dbReference type="InterPro" id="IPR032710">
    <property type="entry name" value="NTF2-like_dom_sf"/>
</dbReference>
<evidence type="ECO:0000256" key="7">
    <source>
        <dbReference type="ARBA" id="ARBA00034000"/>
    </source>
</evidence>
<evidence type="ECO:0000259" key="9">
    <source>
        <dbReference type="Pfam" id="PF03717"/>
    </source>
</evidence>
<dbReference type="EC" id="3.4.16.4" evidence="4"/>
<keyword evidence="6" id="KW-0472">Membrane</keyword>
<evidence type="ECO:0000259" key="10">
    <source>
        <dbReference type="Pfam" id="PF05223"/>
    </source>
</evidence>
<comment type="similarity">
    <text evidence="3">Belongs to the transpeptidase family.</text>
</comment>
<evidence type="ECO:0000259" key="8">
    <source>
        <dbReference type="Pfam" id="PF00905"/>
    </source>
</evidence>